<reference evidence="2" key="1">
    <citation type="journal article" date="2014" name="Int. J. Syst. Evol. Microbiol.">
        <title>Complete genome sequence of Corynebacterium casei LMG S-19264T (=DSM 44701T), isolated from a smear-ripened cheese.</title>
        <authorList>
            <consortium name="US DOE Joint Genome Institute (JGI-PGF)"/>
            <person name="Walter F."/>
            <person name="Albersmeier A."/>
            <person name="Kalinowski J."/>
            <person name="Ruckert C."/>
        </authorList>
    </citation>
    <scope>NUCLEOTIDE SEQUENCE</scope>
    <source>
        <strain evidence="2">KCTC 22169</strain>
    </source>
</reference>
<accession>A0A918N5U0</accession>
<evidence type="ECO:0000259" key="1">
    <source>
        <dbReference type="Pfam" id="PF00155"/>
    </source>
</evidence>
<keyword evidence="2" id="KW-0808">Transferase</keyword>
<evidence type="ECO:0000313" key="3">
    <source>
        <dbReference type="Proteomes" id="UP000626148"/>
    </source>
</evidence>
<evidence type="ECO:0000313" key="2">
    <source>
        <dbReference type="EMBL" id="GGX40430.1"/>
    </source>
</evidence>
<feature type="domain" description="Aminotransferase class I/classII large" evidence="1">
    <location>
        <begin position="15"/>
        <end position="365"/>
    </location>
</feature>
<dbReference type="SUPFAM" id="SSF53383">
    <property type="entry name" value="PLP-dependent transferases"/>
    <property type="match status" value="1"/>
</dbReference>
<dbReference type="RefSeq" id="WP_189606807.1">
    <property type="nucleotide sequence ID" value="NZ_BMXR01000001.1"/>
</dbReference>
<dbReference type="GO" id="GO:0030170">
    <property type="term" value="F:pyridoxal phosphate binding"/>
    <property type="evidence" value="ECO:0007669"/>
    <property type="project" value="InterPro"/>
</dbReference>
<dbReference type="Pfam" id="PF00155">
    <property type="entry name" value="Aminotran_1_2"/>
    <property type="match status" value="1"/>
</dbReference>
<dbReference type="PANTHER" id="PTHR42858">
    <property type="entry name" value="AMINOTRANSFERASE"/>
    <property type="match status" value="1"/>
</dbReference>
<gene>
    <name evidence="2" type="ORF">GCM10007392_03940</name>
</gene>
<dbReference type="PANTHER" id="PTHR42858:SF1">
    <property type="entry name" value="LD15494P"/>
    <property type="match status" value="1"/>
</dbReference>
<comment type="caution">
    <text evidence="2">The sequence shown here is derived from an EMBL/GenBank/DDBJ whole genome shotgun (WGS) entry which is preliminary data.</text>
</comment>
<reference evidence="2" key="2">
    <citation type="submission" date="2020-09" db="EMBL/GenBank/DDBJ databases">
        <authorList>
            <person name="Sun Q."/>
            <person name="Kim S."/>
        </authorList>
    </citation>
    <scope>NUCLEOTIDE SEQUENCE</scope>
    <source>
        <strain evidence="2">KCTC 22169</strain>
    </source>
</reference>
<protein>
    <submittedName>
        <fullName evidence="2">Aminotransferase</fullName>
    </submittedName>
</protein>
<organism evidence="2 3">
    <name type="scientific">Saccharospirillum salsuginis</name>
    <dbReference type="NCBI Taxonomy" id="418750"/>
    <lineage>
        <taxon>Bacteria</taxon>
        <taxon>Pseudomonadati</taxon>
        <taxon>Pseudomonadota</taxon>
        <taxon>Gammaproteobacteria</taxon>
        <taxon>Oceanospirillales</taxon>
        <taxon>Saccharospirillaceae</taxon>
        <taxon>Saccharospirillum</taxon>
    </lineage>
</organism>
<dbReference type="Gene3D" id="3.90.1150.10">
    <property type="entry name" value="Aspartate Aminotransferase, domain 1"/>
    <property type="match status" value="1"/>
</dbReference>
<dbReference type="CDD" id="cd00609">
    <property type="entry name" value="AAT_like"/>
    <property type="match status" value="1"/>
</dbReference>
<dbReference type="AlphaFoldDB" id="A0A918N5U0"/>
<keyword evidence="3" id="KW-1185">Reference proteome</keyword>
<dbReference type="InterPro" id="IPR015422">
    <property type="entry name" value="PyrdxlP-dep_Trfase_small"/>
</dbReference>
<dbReference type="Proteomes" id="UP000626148">
    <property type="component" value="Unassembled WGS sequence"/>
</dbReference>
<proteinExistence type="predicted"/>
<dbReference type="EMBL" id="BMXR01000001">
    <property type="protein sequence ID" value="GGX40430.1"/>
    <property type="molecule type" value="Genomic_DNA"/>
</dbReference>
<sequence length="371" mass="40791">MTALPITQLTPPDDRIELGIGQPDPALLPAALFESNHVDTQNLAYGFEAGDGRFRESLAAWLGRHYSVQVAPESLMITNGSSNALDMICTRLGQTNKTVLVEDPTYFIARRQLADHGFTVTAVPMDDGGVDLAALERLIHTHRPAFFYTIPTFHNPTGITQSDERRAALVRLGRETGCPIVADEVYPLLHFNDRTPPPLASYDERATVFSVGSFSKILAPGLRLGWIQGTPATLEHLLEGALLASGGGLAPVTSSLVRPLIEDGRLESYLDLLRETYRKRLTVLADSLTEHLDGRLEFTIPGGGYFLWGRWTEASDTAQRLPRARELGVGFLPGDRFSDSPEQARCLRLCFAFYNETQLAEAGRRLGQVFG</sequence>
<name>A0A918N5U0_9GAMM</name>
<dbReference type="InterPro" id="IPR015424">
    <property type="entry name" value="PyrdxlP-dep_Trfase"/>
</dbReference>
<dbReference type="InterPro" id="IPR015421">
    <property type="entry name" value="PyrdxlP-dep_Trfase_major"/>
</dbReference>
<dbReference type="GO" id="GO:0047536">
    <property type="term" value="F:2-aminoadipate transaminase activity"/>
    <property type="evidence" value="ECO:0007669"/>
    <property type="project" value="TreeGrafter"/>
</dbReference>
<keyword evidence="2" id="KW-0032">Aminotransferase</keyword>
<dbReference type="InterPro" id="IPR004839">
    <property type="entry name" value="Aminotransferase_I/II_large"/>
</dbReference>
<dbReference type="Gene3D" id="3.40.640.10">
    <property type="entry name" value="Type I PLP-dependent aspartate aminotransferase-like (Major domain)"/>
    <property type="match status" value="1"/>
</dbReference>